<keyword evidence="2" id="KW-0472">Membrane</keyword>
<evidence type="ECO:0000256" key="2">
    <source>
        <dbReference type="SAM" id="Phobius"/>
    </source>
</evidence>
<accession>A0ABT2BHF2</accession>
<name>A0ABT2BHF2_9BURK</name>
<dbReference type="InterPro" id="IPR036250">
    <property type="entry name" value="AcylCo_DH-like_C"/>
</dbReference>
<dbReference type="Gene3D" id="1.10.540.10">
    <property type="entry name" value="Acyl-CoA dehydrogenase/oxidase, N-terminal domain"/>
    <property type="match status" value="1"/>
</dbReference>
<feature type="transmembrane region" description="Helical" evidence="2">
    <location>
        <begin position="230"/>
        <end position="253"/>
    </location>
</feature>
<dbReference type="InterPro" id="IPR037069">
    <property type="entry name" value="AcylCoA_DH/ox_N_sf"/>
</dbReference>
<dbReference type="InterPro" id="IPR009100">
    <property type="entry name" value="AcylCoA_DH/oxidase_NM_dom_sf"/>
</dbReference>
<feature type="domain" description="Acyl-CoA dehydrogenase C-terminal" evidence="3">
    <location>
        <begin position="237"/>
        <end position="367"/>
    </location>
</feature>
<evidence type="ECO:0000259" key="3">
    <source>
        <dbReference type="Pfam" id="PF08028"/>
    </source>
</evidence>
<dbReference type="EMBL" id="JANUGV010000001">
    <property type="protein sequence ID" value="MCS0607945.1"/>
    <property type="molecule type" value="Genomic_DNA"/>
</dbReference>
<dbReference type="SUPFAM" id="SSF47203">
    <property type="entry name" value="Acyl-CoA dehydrogenase C-terminal domain-like"/>
    <property type="match status" value="1"/>
</dbReference>
<keyword evidence="2" id="KW-1133">Transmembrane helix</keyword>
<dbReference type="SUPFAM" id="SSF56645">
    <property type="entry name" value="Acyl-CoA dehydrogenase NM domain-like"/>
    <property type="match status" value="1"/>
</dbReference>
<dbReference type="Proteomes" id="UP001205861">
    <property type="component" value="Unassembled WGS sequence"/>
</dbReference>
<keyword evidence="2" id="KW-0812">Transmembrane</keyword>
<dbReference type="Pfam" id="PF08028">
    <property type="entry name" value="Acyl-CoA_dh_2"/>
    <property type="match status" value="1"/>
</dbReference>
<dbReference type="Gene3D" id="1.20.140.10">
    <property type="entry name" value="Butyryl-CoA Dehydrogenase, subunit A, domain 3"/>
    <property type="match status" value="1"/>
</dbReference>
<comment type="caution">
    <text evidence="4">The sequence shown here is derived from an EMBL/GenBank/DDBJ whole genome shotgun (WGS) entry which is preliminary data.</text>
</comment>
<dbReference type="InterPro" id="IPR046373">
    <property type="entry name" value="Acyl-CoA_Oxase/DH_mid-dom_sf"/>
</dbReference>
<dbReference type="RefSeq" id="WP_258855628.1">
    <property type="nucleotide sequence ID" value="NZ_JANUGV010000001.1"/>
</dbReference>
<keyword evidence="5" id="KW-1185">Reference proteome</keyword>
<dbReference type="PIRSF" id="PIRSF016578">
    <property type="entry name" value="HsaA"/>
    <property type="match status" value="1"/>
</dbReference>
<evidence type="ECO:0000313" key="5">
    <source>
        <dbReference type="Proteomes" id="UP001205861"/>
    </source>
</evidence>
<keyword evidence="1" id="KW-0560">Oxidoreductase</keyword>
<organism evidence="4 5">
    <name type="scientific">Massilia solisilvae</name>
    <dbReference type="NCBI Taxonomy" id="1811225"/>
    <lineage>
        <taxon>Bacteria</taxon>
        <taxon>Pseudomonadati</taxon>
        <taxon>Pseudomonadota</taxon>
        <taxon>Betaproteobacteria</taxon>
        <taxon>Burkholderiales</taxon>
        <taxon>Oxalobacteraceae</taxon>
        <taxon>Telluria group</taxon>
        <taxon>Massilia</taxon>
    </lineage>
</organism>
<gene>
    <name evidence="4" type="ORF">NX773_07190</name>
</gene>
<proteinExistence type="predicted"/>
<protein>
    <submittedName>
        <fullName evidence="4">Acyl-CoA dehydrogenase</fullName>
    </submittedName>
</protein>
<dbReference type="Gene3D" id="2.40.110.10">
    <property type="entry name" value="Butyryl-CoA Dehydrogenase, subunit A, domain 2"/>
    <property type="match status" value="1"/>
</dbReference>
<dbReference type="InterPro" id="IPR013107">
    <property type="entry name" value="Acyl-CoA_DH_C"/>
</dbReference>
<evidence type="ECO:0000256" key="1">
    <source>
        <dbReference type="ARBA" id="ARBA00023002"/>
    </source>
</evidence>
<reference evidence="4 5" key="1">
    <citation type="submission" date="2022-08" db="EMBL/GenBank/DDBJ databases">
        <title>Reclassification of Massilia species as members of the genera Telluria, Duganella, Pseudoduganella, Mokoshia gen. nov. and Zemynaea gen. nov. using orthogonal and non-orthogonal genome-based approaches.</title>
        <authorList>
            <person name="Bowman J.P."/>
        </authorList>
    </citation>
    <scope>NUCLEOTIDE SEQUENCE [LARGE SCALE GENOMIC DNA]</scope>
    <source>
        <strain evidence="4 5">JCM 31607</strain>
    </source>
</reference>
<evidence type="ECO:0000313" key="4">
    <source>
        <dbReference type="EMBL" id="MCS0607945.1"/>
    </source>
</evidence>
<sequence length="372" mass="40056">MPDQAVPNTDYTLSPADAALIRGQAHPSEQAGMLTAPVQELIHARDWLRMLAPRSVGGAELPLPQAVRLEEAIAAADGSTGWTVTLCAGAGWFAGFLPPAYASEVMATRGLCLGGSGAPSGHADIEGEGYRLTGRWDFATGAPMTTHFTMNAILRRDGQPLLDEAGTPRMRAFIVPASDVTVHENWHTIGQKATASHTFSLDGVFAGAHQAFDLTPESAVADGPLYRFPFLSLAFVTLGANMAGMAANFIGLAREVIGQRRHHVTRQPLAELPQVASALADGPAELARLRVRFYALLDRMWDQVCRREQVPGEDIRALHEVALQMVQAARRAVDELYPLCGLSACDSRSEIGRVWRDLHTATQHALLLPFAA</sequence>